<dbReference type="AlphaFoldDB" id="A0A395RTW9"/>
<dbReference type="STRING" id="5514.A0A395RTW9"/>
<name>A0A395RTW9_FUSSP</name>
<gene>
    <name evidence="2" type="ORF">FSPOR_8570</name>
</gene>
<reference evidence="2 3" key="1">
    <citation type="journal article" date="2018" name="PLoS Pathog.">
        <title>Evolution of structural diversity of trichothecenes, a family of toxins produced by plant pathogenic and entomopathogenic fungi.</title>
        <authorList>
            <person name="Proctor R.H."/>
            <person name="McCormick S.P."/>
            <person name="Kim H.S."/>
            <person name="Cardoza R.E."/>
            <person name="Stanley A.M."/>
            <person name="Lindo L."/>
            <person name="Kelly A."/>
            <person name="Brown D.W."/>
            <person name="Lee T."/>
            <person name="Vaughan M.M."/>
            <person name="Alexander N.J."/>
            <person name="Busman M."/>
            <person name="Gutierrez S."/>
        </authorList>
    </citation>
    <scope>NUCLEOTIDE SEQUENCE [LARGE SCALE GENOMIC DNA]</scope>
    <source>
        <strain evidence="2 3">NRRL 3299</strain>
    </source>
</reference>
<keyword evidence="3" id="KW-1185">Reference proteome</keyword>
<sequence length="160" mass="17117">MSGAPIPWTDSFASGSANSGQMSLNERSQSLPVWDAPNMSQSLLSNTGDFDFAQGSQLAEGLASQFSTYPPVSRSLNAVSQGDANLLWDSNIYSQPMRPMRGPSEPTNIDNMIVGGEEAGFEVHTSLSTNQLCPPTFNFTSQGRSQSLPYTGYTSSGCME</sequence>
<evidence type="ECO:0000256" key="1">
    <source>
        <dbReference type="SAM" id="MobiDB-lite"/>
    </source>
</evidence>
<comment type="caution">
    <text evidence="2">The sequence shown here is derived from an EMBL/GenBank/DDBJ whole genome shotgun (WGS) entry which is preliminary data.</text>
</comment>
<organism evidence="2 3">
    <name type="scientific">Fusarium sporotrichioides</name>
    <dbReference type="NCBI Taxonomy" id="5514"/>
    <lineage>
        <taxon>Eukaryota</taxon>
        <taxon>Fungi</taxon>
        <taxon>Dikarya</taxon>
        <taxon>Ascomycota</taxon>
        <taxon>Pezizomycotina</taxon>
        <taxon>Sordariomycetes</taxon>
        <taxon>Hypocreomycetidae</taxon>
        <taxon>Hypocreales</taxon>
        <taxon>Nectriaceae</taxon>
        <taxon>Fusarium</taxon>
    </lineage>
</organism>
<dbReference type="Proteomes" id="UP000266152">
    <property type="component" value="Unassembled WGS sequence"/>
</dbReference>
<evidence type="ECO:0000313" key="2">
    <source>
        <dbReference type="EMBL" id="RGP63517.1"/>
    </source>
</evidence>
<accession>A0A395RTW9</accession>
<dbReference type="EMBL" id="PXOF01000129">
    <property type="protein sequence ID" value="RGP63517.1"/>
    <property type="molecule type" value="Genomic_DNA"/>
</dbReference>
<feature type="region of interest" description="Disordered" evidence="1">
    <location>
        <begin position="1"/>
        <end position="29"/>
    </location>
</feature>
<feature type="compositionally biased region" description="Polar residues" evidence="1">
    <location>
        <begin position="11"/>
        <end position="29"/>
    </location>
</feature>
<proteinExistence type="predicted"/>
<protein>
    <submittedName>
        <fullName evidence="2">Uncharacterized protein</fullName>
    </submittedName>
</protein>
<evidence type="ECO:0000313" key="3">
    <source>
        <dbReference type="Proteomes" id="UP000266152"/>
    </source>
</evidence>